<dbReference type="PROSITE" id="PS50995">
    <property type="entry name" value="HTH_MARR_2"/>
    <property type="match status" value="1"/>
</dbReference>
<dbReference type="SMART" id="SM00347">
    <property type="entry name" value="HTH_MARR"/>
    <property type="match status" value="1"/>
</dbReference>
<dbReference type="Proteomes" id="UP001596289">
    <property type="component" value="Unassembled WGS sequence"/>
</dbReference>
<evidence type="ECO:0000313" key="6">
    <source>
        <dbReference type="Proteomes" id="UP001596289"/>
    </source>
</evidence>
<evidence type="ECO:0000259" key="4">
    <source>
        <dbReference type="PROSITE" id="PS50995"/>
    </source>
</evidence>
<dbReference type="InterPro" id="IPR036388">
    <property type="entry name" value="WH-like_DNA-bd_sf"/>
</dbReference>
<dbReference type="PRINTS" id="PR00598">
    <property type="entry name" value="HTHMARR"/>
</dbReference>
<dbReference type="Gene3D" id="1.10.10.10">
    <property type="entry name" value="Winged helix-like DNA-binding domain superfamily/Winged helix DNA-binding domain"/>
    <property type="match status" value="1"/>
</dbReference>
<evidence type="ECO:0000313" key="5">
    <source>
        <dbReference type="EMBL" id="MFC6169278.1"/>
    </source>
</evidence>
<organism evidence="5 6">
    <name type="scientific">Loigolactobacillus jiayinensis</name>
    <dbReference type="NCBI Taxonomy" id="2486016"/>
    <lineage>
        <taxon>Bacteria</taxon>
        <taxon>Bacillati</taxon>
        <taxon>Bacillota</taxon>
        <taxon>Bacilli</taxon>
        <taxon>Lactobacillales</taxon>
        <taxon>Lactobacillaceae</taxon>
        <taxon>Loigolactobacillus</taxon>
    </lineage>
</organism>
<keyword evidence="6" id="KW-1185">Reference proteome</keyword>
<dbReference type="InterPro" id="IPR036390">
    <property type="entry name" value="WH_DNA-bd_sf"/>
</dbReference>
<dbReference type="InterPro" id="IPR000835">
    <property type="entry name" value="HTH_MarR-typ"/>
</dbReference>
<name>A0ABW1RBY3_9LACO</name>
<dbReference type="RefSeq" id="WP_125552301.1">
    <property type="nucleotide sequence ID" value="NZ_JBHSSL010000014.1"/>
</dbReference>
<keyword evidence="1" id="KW-0805">Transcription regulation</keyword>
<dbReference type="PANTHER" id="PTHR42756:SF1">
    <property type="entry name" value="TRANSCRIPTIONAL REPRESSOR OF EMRAB OPERON"/>
    <property type="match status" value="1"/>
</dbReference>
<evidence type="ECO:0000256" key="2">
    <source>
        <dbReference type="ARBA" id="ARBA00023125"/>
    </source>
</evidence>
<reference evidence="6" key="1">
    <citation type="journal article" date="2019" name="Int. J. Syst. Evol. Microbiol.">
        <title>The Global Catalogue of Microorganisms (GCM) 10K type strain sequencing project: providing services to taxonomists for standard genome sequencing and annotation.</title>
        <authorList>
            <consortium name="The Broad Institute Genomics Platform"/>
            <consortium name="The Broad Institute Genome Sequencing Center for Infectious Disease"/>
            <person name="Wu L."/>
            <person name="Ma J."/>
        </authorList>
    </citation>
    <scope>NUCLEOTIDE SEQUENCE [LARGE SCALE GENOMIC DNA]</scope>
    <source>
        <strain evidence="6">CCM 8904</strain>
    </source>
</reference>
<accession>A0ABW1RBY3</accession>
<dbReference type="SUPFAM" id="SSF46785">
    <property type="entry name" value="Winged helix' DNA-binding domain"/>
    <property type="match status" value="1"/>
</dbReference>
<dbReference type="PANTHER" id="PTHR42756">
    <property type="entry name" value="TRANSCRIPTIONAL REGULATOR, MARR"/>
    <property type="match status" value="1"/>
</dbReference>
<keyword evidence="2" id="KW-0238">DNA-binding</keyword>
<comment type="caution">
    <text evidence="5">The sequence shown here is derived from an EMBL/GenBank/DDBJ whole genome shotgun (WGS) entry which is preliminary data.</text>
</comment>
<feature type="domain" description="HTH marR-type" evidence="4">
    <location>
        <begin position="1"/>
        <end position="135"/>
    </location>
</feature>
<dbReference type="Pfam" id="PF01047">
    <property type="entry name" value="MarR"/>
    <property type="match status" value="1"/>
</dbReference>
<keyword evidence="3" id="KW-0804">Transcription</keyword>
<dbReference type="EMBL" id="JBHSSL010000014">
    <property type="protein sequence ID" value="MFC6169278.1"/>
    <property type="molecule type" value="Genomic_DNA"/>
</dbReference>
<proteinExistence type="predicted"/>
<gene>
    <name evidence="5" type="ORF">ACFQGP_01585</name>
</gene>
<sequence>MELFEFSKFIGAIYRQSKKDFKHEITELDVRATQSDLLMFIYNHAELTQQQIAQGMTIDPSLLARDIRVLIDKGWVQRAPHANDRRAKVITLTPLGQQLAQRLKEITNKWWSELFAQNPAIDSQVFGQQLELVRQALAVKKS</sequence>
<protein>
    <submittedName>
        <fullName evidence="5">MarR family winged helix-turn-helix transcriptional regulator</fullName>
    </submittedName>
</protein>
<evidence type="ECO:0000256" key="1">
    <source>
        <dbReference type="ARBA" id="ARBA00023015"/>
    </source>
</evidence>
<evidence type="ECO:0000256" key="3">
    <source>
        <dbReference type="ARBA" id="ARBA00023163"/>
    </source>
</evidence>